<accession>A0A8J3QJ64</accession>
<dbReference type="AlphaFoldDB" id="A0A8J3QJ64"/>
<evidence type="ECO:0000313" key="2">
    <source>
        <dbReference type="Proteomes" id="UP000642748"/>
    </source>
</evidence>
<reference evidence="1" key="1">
    <citation type="submission" date="2021-01" db="EMBL/GenBank/DDBJ databases">
        <title>Whole genome shotgun sequence of Rugosimonospora africana NBRC 104875.</title>
        <authorList>
            <person name="Komaki H."/>
            <person name="Tamura T."/>
        </authorList>
    </citation>
    <scope>NUCLEOTIDE SEQUENCE</scope>
    <source>
        <strain evidence="1">NBRC 104875</strain>
    </source>
</reference>
<keyword evidence="2" id="KW-1185">Reference proteome</keyword>
<proteinExistence type="predicted"/>
<name>A0A8J3QJ64_9ACTN</name>
<comment type="caution">
    <text evidence="1">The sequence shown here is derived from an EMBL/GenBank/DDBJ whole genome shotgun (WGS) entry which is preliminary data.</text>
</comment>
<dbReference type="EMBL" id="BONZ01000001">
    <property type="protein sequence ID" value="GIH11895.1"/>
    <property type="molecule type" value="Genomic_DNA"/>
</dbReference>
<evidence type="ECO:0000313" key="1">
    <source>
        <dbReference type="EMBL" id="GIH11895.1"/>
    </source>
</evidence>
<gene>
    <name evidence="1" type="ORF">Raf01_00670</name>
</gene>
<organism evidence="1 2">
    <name type="scientific">Rugosimonospora africana</name>
    <dbReference type="NCBI Taxonomy" id="556532"/>
    <lineage>
        <taxon>Bacteria</taxon>
        <taxon>Bacillati</taxon>
        <taxon>Actinomycetota</taxon>
        <taxon>Actinomycetes</taxon>
        <taxon>Micromonosporales</taxon>
        <taxon>Micromonosporaceae</taxon>
        <taxon>Rugosimonospora</taxon>
    </lineage>
</organism>
<sequence>MPGATVAGSGGYEKSFVASEKVNFRERVDDCHTYIDIEPYTLSSALHLVIELAEIYGVG</sequence>
<dbReference type="Proteomes" id="UP000642748">
    <property type="component" value="Unassembled WGS sequence"/>
</dbReference>
<protein>
    <submittedName>
        <fullName evidence="1">Uncharacterized protein</fullName>
    </submittedName>
</protein>